<dbReference type="RefSeq" id="WP_073045315.1">
    <property type="nucleotide sequence ID" value="NZ_FOLF01000007.1"/>
</dbReference>
<evidence type="ECO:0000313" key="1">
    <source>
        <dbReference type="EMBL" id="SHM56130.1"/>
    </source>
</evidence>
<gene>
    <name evidence="1" type="ORF">SAMN04488494_2161</name>
</gene>
<dbReference type="EMBL" id="FRCJ01000004">
    <property type="protein sequence ID" value="SHM56130.1"/>
    <property type="molecule type" value="Genomic_DNA"/>
</dbReference>
<evidence type="ECO:0000313" key="2">
    <source>
        <dbReference type="Proteomes" id="UP000184280"/>
    </source>
</evidence>
<proteinExistence type="predicted"/>
<dbReference type="AlphaFoldDB" id="A0A1M7JSQ7"/>
<protein>
    <submittedName>
        <fullName evidence="1">Uncharacterized protein</fullName>
    </submittedName>
</protein>
<organism evidence="1 2">
    <name type="scientific">Xylanibacter ruminicola</name>
    <name type="common">Prevotella ruminicola</name>
    <dbReference type="NCBI Taxonomy" id="839"/>
    <lineage>
        <taxon>Bacteria</taxon>
        <taxon>Pseudomonadati</taxon>
        <taxon>Bacteroidota</taxon>
        <taxon>Bacteroidia</taxon>
        <taxon>Bacteroidales</taxon>
        <taxon>Prevotellaceae</taxon>
        <taxon>Xylanibacter</taxon>
    </lineage>
</organism>
<sequence>MTVVVGVLNKRGASIAADSATTNYVGLKSSNGEIDNQEIKINNSGNKMLRLSDNMPVGVMVVNTAYILNMPWDVIIRWYRKKKGKESFPTVEAMVKDFLEFVPQQEFFITNSIFAKWNYETELVFSGYGKEQKYPQLIHVTIKGVQNGKLKYDPKDFEIISISDNHPSDILYFGQIDITATLTEDLSENEENQELCAGMMKIFFNKKKELVDKGLINELDLNLPDCYGAIKSAFNARHRNMRQKWYDTVKDYSLQEMASLAETLIKATELHRSITFQQESVGGLVDLAVITREDGFQWLNRKSWYEPSKGGQYGKFGI</sequence>
<accession>A0A1M7JSQ7</accession>
<name>A0A1M7JSQ7_XYLRU</name>
<dbReference type="Proteomes" id="UP000184280">
    <property type="component" value="Unassembled WGS sequence"/>
</dbReference>
<dbReference type="OrthoDB" id="978985at2"/>
<reference evidence="1 2" key="1">
    <citation type="submission" date="2016-11" db="EMBL/GenBank/DDBJ databases">
        <authorList>
            <person name="Jaros S."/>
            <person name="Januszkiewicz K."/>
            <person name="Wedrychowicz H."/>
        </authorList>
    </citation>
    <scope>NUCLEOTIDE SEQUENCE [LARGE SCALE GENOMIC DNA]</scope>
    <source>
        <strain evidence="1 2">BPI-34</strain>
    </source>
</reference>